<dbReference type="Proteomes" id="UP000430508">
    <property type="component" value="Chromosome"/>
</dbReference>
<dbReference type="Gene3D" id="3.40.50.300">
    <property type="entry name" value="P-loop containing nucleotide triphosphate hydrolases"/>
    <property type="match status" value="1"/>
</dbReference>
<protein>
    <submittedName>
        <fullName evidence="2">Nucleoside kinase</fullName>
    </submittedName>
</protein>
<keyword evidence="2" id="KW-0808">Transferase</keyword>
<accession>A0A857DME8</accession>
<feature type="domain" description="Phosphoribulokinase/uridine kinase" evidence="1">
    <location>
        <begin position="214"/>
        <end position="409"/>
    </location>
</feature>
<organism evidence="2 3">
    <name type="scientific">Dehalobacter restrictus</name>
    <dbReference type="NCBI Taxonomy" id="55583"/>
    <lineage>
        <taxon>Bacteria</taxon>
        <taxon>Bacillati</taxon>
        <taxon>Bacillota</taxon>
        <taxon>Clostridia</taxon>
        <taxon>Eubacteriales</taxon>
        <taxon>Desulfitobacteriaceae</taxon>
        <taxon>Dehalobacter</taxon>
    </lineage>
</organism>
<dbReference type="GO" id="GO:0016301">
    <property type="term" value="F:kinase activity"/>
    <property type="evidence" value="ECO:0007669"/>
    <property type="project" value="UniProtKB-KW"/>
</dbReference>
<dbReference type="GO" id="GO:0005524">
    <property type="term" value="F:ATP binding"/>
    <property type="evidence" value="ECO:0007669"/>
    <property type="project" value="InterPro"/>
</dbReference>
<dbReference type="InterPro" id="IPR006083">
    <property type="entry name" value="PRK/URK"/>
</dbReference>
<keyword evidence="2" id="KW-0418">Kinase</keyword>
<proteinExistence type="predicted"/>
<gene>
    <name evidence="2" type="ORF">GQ588_06530</name>
</gene>
<dbReference type="SUPFAM" id="SSF52540">
    <property type="entry name" value="P-loop containing nucleoside triphosphate hydrolases"/>
    <property type="match status" value="1"/>
</dbReference>
<dbReference type="CDD" id="cd02028">
    <property type="entry name" value="UMPK_like"/>
    <property type="match status" value="1"/>
</dbReference>
<evidence type="ECO:0000313" key="3">
    <source>
        <dbReference type="Proteomes" id="UP000430508"/>
    </source>
</evidence>
<dbReference type="AlphaFoldDB" id="A0A857DME8"/>
<sequence length="475" mass="54740">MWLDIPQINQKARRNTMKDNFTRKYRQTLLLGLIKVIQELFPEEMLKIPYSILDGVYCEFSGSLVSPREVRQIETALKSWAYNKNCIEFLGKEENFHIYKLDEAIIKSIYSAFEDTSAIKDFRLIPFQPGFILDFSDESGYLADFVLPKKLSATYTETQRWLEVLDLAEVKDVNSYIRNGHSIDLINIAEALQEKKIADIADIITNENKNVRIVLISGPSSSGKTTFTHRLSTQLIVNGLKPISLSLDNYYLNRENIPRDASGQLDFDTLYSLDLALLNEHLDKLIMGETVQTPVFNFFTGKRNLDGNCIRLDSDNILLVEGIHALNPGLLTINRNSFFKVYISALFLLNIDRHNRVPTTEARLIRRIVRDDKFRGFGPERTLNQWPSVRRGENTSVFRYQEEADIMFNSSLLFEMNALRSFAEPLLEKIQETNMFYDTSIRLLNLLSFFEPMDTSNIPLNSILREFIGGSIYSE</sequence>
<dbReference type="InterPro" id="IPR018163">
    <property type="entry name" value="Thr/Ala-tRNA-synth_IIc_edit"/>
</dbReference>
<evidence type="ECO:0000313" key="2">
    <source>
        <dbReference type="EMBL" id="QHA01891.1"/>
    </source>
</evidence>
<evidence type="ECO:0000259" key="1">
    <source>
        <dbReference type="Pfam" id="PF00485"/>
    </source>
</evidence>
<dbReference type="Pfam" id="PF00485">
    <property type="entry name" value="PRK"/>
    <property type="match status" value="1"/>
</dbReference>
<dbReference type="SUPFAM" id="SSF55186">
    <property type="entry name" value="ThrRS/AlaRS common domain"/>
    <property type="match status" value="1"/>
</dbReference>
<reference evidence="2 3" key="1">
    <citation type="submission" date="2019-12" db="EMBL/GenBank/DDBJ databases">
        <title>Sequence classification of anaerobic respiratory reductive dehalogenases: First we see many, then we see few.</title>
        <authorList>
            <person name="Molenda O."/>
            <person name="Puentes Jacome L.A."/>
            <person name="Cao X."/>
            <person name="Nesbo C.L."/>
            <person name="Tang S."/>
            <person name="Morson N."/>
            <person name="Patron J."/>
            <person name="Lomheim L."/>
            <person name="Wishart D.S."/>
            <person name="Edwards E.A."/>
        </authorList>
    </citation>
    <scope>NUCLEOTIDE SEQUENCE [LARGE SCALE GENOMIC DNA]</scope>
    <source>
        <strain evidence="2 3">12DCA</strain>
    </source>
</reference>
<dbReference type="EMBL" id="CP046996">
    <property type="protein sequence ID" value="QHA01891.1"/>
    <property type="molecule type" value="Genomic_DNA"/>
</dbReference>
<name>A0A857DME8_9FIRM</name>
<dbReference type="InterPro" id="IPR027417">
    <property type="entry name" value="P-loop_NTPase"/>
</dbReference>
<dbReference type="PANTHER" id="PTHR10285">
    <property type="entry name" value="URIDINE KINASE"/>
    <property type="match status" value="1"/>
</dbReference>